<dbReference type="PANTHER" id="PTHR10462:SF33">
    <property type="entry name" value="ALPHA-1,3-GALACTOSYLTRANSFERASE 2"/>
    <property type="match status" value="1"/>
</dbReference>
<dbReference type="GeneTree" id="ENSGT00950000182858"/>
<evidence type="ECO:0000256" key="1">
    <source>
        <dbReference type="ARBA" id="ARBA00004606"/>
    </source>
</evidence>
<feature type="binding site" evidence="6">
    <location>
        <position position="112"/>
    </location>
    <ligand>
        <name>UDP-N-acetyl-alpha-D-galactosamine</name>
        <dbReference type="ChEBI" id="CHEBI:67138"/>
    </ligand>
</feature>
<reference evidence="9" key="1">
    <citation type="submission" date="2023-09" db="UniProtKB">
        <authorList>
            <consortium name="Ensembl"/>
        </authorList>
    </citation>
    <scope>IDENTIFICATION</scope>
</reference>
<dbReference type="InterPro" id="IPR029044">
    <property type="entry name" value="Nucleotide-diphossugar_trans"/>
</dbReference>
<feature type="binding site" evidence="6">
    <location>
        <position position="259"/>
    </location>
    <ligand>
        <name>an alpha-L-fucosyl-(1-&gt;2)-beta-D-galactosyl derivative</name>
        <dbReference type="ChEBI" id="CHEBI:140327"/>
    </ligand>
</feature>
<dbReference type="Pfam" id="PF00429">
    <property type="entry name" value="TLV_coat"/>
    <property type="match status" value="1"/>
</dbReference>
<evidence type="ECO:0000256" key="3">
    <source>
        <dbReference type="ARBA" id="ARBA00022676"/>
    </source>
</evidence>
<keyword evidence="7" id="KW-0479">Metal-binding</keyword>
<feature type="transmembrane region" description="Helical" evidence="8">
    <location>
        <begin position="67"/>
        <end position="90"/>
    </location>
</feature>
<proteinExistence type="inferred from homology"/>
<dbReference type="Gene3D" id="3.90.550.10">
    <property type="entry name" value="Spore Coat Polysaccharide Biosynthesis Protein SpsA, Chain A"/>
    <property type="match status" value="2"/>
</dbReference>
<keyword evidence="7" id="KW-0464">Manganese</keyword>
<evidence type="ECO:0000256" key="2">
    <source>
        <dbReference type="ARBA" id="ARBA00010413"/>
    </source>
</evidence>
<dbReference type="GO" id="GO:0046872">
    <property type="term" value="F:metal ion binding"/>
    <property type="evidence" value="ECO:0007669"/>
    <property type="project" value="UniProtKB-KW"/>
</dbReference>
<organism evidence="9">
    <name type="scientific">Pundamilia nyererei</name>
    <dbReference type="NCBI Taxonomy" id="303518"/>
    <lineage>
        <taxon>Eukaryota</taxon>
        <taxon>Metazoa</taxon>
        <taxon>Chordata</taxon>
        <taxon>Craniata</taxon>
        <taxon>Vertebrata</taxon>
        <taxon>Euteleostomi</taxon>
        <taxon>Actinopterygii</taxon>
        <taxon>Neopterygii</taxon>
        <taxon>Teleostei</taxon>
        <taxon>Neoteleostei</taxon>
        <taxon>Acanthomorphata</taxon>
        <taxon>Ovalentaria</taxon>
        <taxon>Cichlomorphae</taxon>
        <taxon>Cichliformes</taxon>
        <taxon>Cichlidae</taxon>
        <taxon>African cichlids</taxon>
        <taxon>Pseudocrenilabrinae</taxon>
        <taxon>Haplochromini</taxon>
        <taxon>Pundamilia</taxon>
    </lineage>
</organism>
<comment type="similarity">
    <text evidence="2">Belongs to the glycosyltransferase 6 family.</text>
</comment>
<keyword evidence="8" id="KW-0812">Transmembrane</keyword>
<dbReference type="GO" id="GO:0031982">
    <property type="term" value="C:vesicle"/>
    <property type="evidence" value="ECO:0007669"/>
    <property type="project" value="TreeGrafter"/>
</dbReference>
<dbReference type="InterPro" id="IPR018154">
    <property type="entry name" value="TLV/ENV_coat_polyprotein"/>
</dbReference>
<feature type="binding site" evidence="7">
    <location>
        <position position="188"/>
    </location>
    <ligand>
        <name>Mn(2+)</name>
        <dbReference type="ChEBI" id="CHEBI:29035"/>
    </ligand>
</feature>
<keyword evidence="3" id="KW-0328">Glycosyltransferase</keyword>
<evidence type="ECO:0000256" key="5">
    <source>
        <dbReference type="PIRSR" id="PIRSR605076-1"/>
    </source>
</evidence>
<dbReference type="SUPFAM" id="SSF58069">
    <property type="entry name" value="Virus ectodomain"/>
    <property type="match status" value="1"/>
</dbReference>
<comment type="cofactor">
    <cofactor evidence="7">
        <name>Mn(2+)</name>
        <dbReference type="ChEBI" id="CHEBI:29035"/>
    </cofactor>
    <text evidence="7">Binds 1 Mn(2+) ion per subunit.</text>
</comment>
<protein>
    <submittedName>
        <fullName evidence="9">Uncharacterized protein</fullName>
    </submittedName>
</protein>
<dbReference type="InterPro" id="IPR005076">
    <property type="entry name" value="Glyco_trans_6"/>
</dbReference>
<dbReference type="GO" id="GO:0005975">
    <property type="term" value="P:carbohydrate metabolic process"/>
    <property type="evidence" value="ECO:0007669"/>
    <property type="project" value="InterPro"/>
</dbReference>
<dbReference type="GO" id="GO:0016020">
    <property type="term" value="C:membrane"/>
    <property type="evidence" value="ECO:0007669"/>
    <property type="project" value="UniProtKB-SubCell"/>
</dbReference>
<feature type="active site" description="Nucleophile" evidence="5">
    <location>
        <position position="236"/>
    </location>
</feature>
<keyword evidence="8" id="KW-1133">Transmembrane helix</keyword>
<comment type="subcellular location">
    <subcellularLocation>
        <location evidence="1">Membrane</location>
        <topology evidence="1">Single-pass type II membrane protein</topology>
    </subcellularLocation>
</comment>
<evidence type="ECO:0000256" key="7">
    <source>
        <dbReference type="PIRSR" id="PIRSR605076-3"/>
    </source>
</evidence>
<dbReference type="Gene3D" id="1.10.287.210">
    <property type="match status" value="1"/>
</dbReference>
<evidence type="ECO:0000313" key="9">
    <source>
        <dbReference type="Ensembl" id="ENSPNYP00000003454.1"/>
    </source>
</evidence>
<sequence length="301" mass="34966">MILAERGGLCVLFNTTCCTYIPDNVHSLTMTTALDKLRQLSNAQQQDYVTNTEDWLTWLLSGSWKTLVIKGLVLIGVLLLLLCMFSTCILPCIRSMIDKMVQATVITYVGRYLDAYLKTFLTSAEQHFMLALPLITTYVFTDSPEKVPNITLASERQDISMMRIRTISETIGSEIRHKFRYVFCFDVDQEFKGRFGSEALGDSVALDFYYHHLVDACYLVIMEDKINNVEALWHDESHLNKYFWIHKPSRLLSPEYCWDQSIWDKRDILVTRLFSHINLVNTERKLDSVIRDITNKYDLLI</sequence>
<feature type="binding site" evidence="6">
    <location>
        <begin position="186"/>
        <end position="188"/>
    </location>
    <ligand>
        <name>UDP-N-acetyl-alpha-D-galactosamine</name>
        <dbReference type="ChEBI" id="CHEBI:67138"/>
    </ligand>
</feature>
<dbReference type="AlphaFoldDB" id="A0A3B4F1G5"/>
<dbReference type="GO" id="GO:0016758">
    <property type="term" value="F:hexosyltransferase activity"/>
    <property type="evidence" value="ECO:0007669"/>
    <property type="project" value="InterPro"/>
</dbReference>
<name>A0A3B4F1G5_9CICH</name>
<feature type="binding site" evidence="7">
    <location>
        <position position="186"/>
    </location>
    <ligand>
        <name>Mn(2+)</name>
        <dbReference type="ChEBI" id="CHEBI:29035"/>
    </ligand>
</feature>
<evidence type="ECO:0000256" key="4">
    <source>
        <dbReference type="ARBA" id="ARBA00022679"/>
    </source>
</evidence>
<dbReference type="STRING" id="303518.ENSPNYP00000003454"/>
<keyword evidence="8" id="KW-0472">Membrane</keyword>
<keyword evidence="4" id="KW-0808">Transferase</keyword>
<dbReference type="Pfam" id="PF03414">
    <property type="entry name" value="Glyco_transf_6"/>
    <property type="match status" value="2"/>
</dbReference>
<feature type="binding site" evidence="6">
    <location>
        <position position="236"/>
    </location>
    <ligand>
        <name>an alpha-L-fucosyl-(1-&gt;2)-beta-D-galactosyl derivative</name>
        <dbReference type="ChEBI" id="CHEBI:140327"/>
    </ligand>
</feature>
<dbReference type="SUPFAM" id="SSF53448">
    <property type="entry name" value="Nucleotide-diphospho-sugar transferases"/>
    <property type="match status" value="1"/>
</dbReference>
<dbReference type="PANTHER" id="PTHR10462">
    <property type="entry name" value="GLYCOSYLTRANSFERASE-RELATED"/>
    <property type="match status" value="1"/>
</dbReference>
<dbReference type="GO" id="GO:0005794">
    <property type="term" value="C:Golgi apparatus"/>
    <property type="evidence" value="ECO:0007669"/>
    <property type="project" value="TreeGrafter"/>
</dbReference>
<evidence type="ECO:0000256" key="8">
    <source>
        <dbReference type="SAM" id="Phobius"/>
    </source>
</evidence>
<evidence type="ECO:0000256" key="6">
    <source>
        <dbReference type="PIRSR" id="PIRSR605076-2"/>
    </source>
</evidence>
<accession>A0A3B4F1G5</accession>
<dbReference type="Ensembl" id="ENSPNYT00000003547.1">
    <property type="protein sequence ID" value="ENSPNYP00000003454.1"/>
    <property type="gene ID" value="ENSPNYG00000002692.1"/>
</dbReference>